<organism evidence="2 3">
    <name type="scientific">Methylobacterium symbioticum</name>
    <dbReference type="NCBI Taxonomy" id="2584084"/>
    <lineage>
        <taxon>Bacteria</taxon>
        <taxon>Pseudomonadati</taxon>
        <taxon>Pseudomonadota</taxon>
        <taxon>Alphaproteobacteria</taxon>
        <taxon>Hyphomicrobiales</taxon>
        <taxon>Methylobacteriaceae</taxon>
        <taxon>Methylobacterium</taxon>
    </lineage>
</organism>
<accession>A0A509EKM0</accession>
<name>A0A509EKM0_9HYPH</name>
<keyword evidence="3" id="KW-1185">Reference proteome</keyword>
<gene>
    <name evidence="2" type="ORF">MET9862_05314</name>
</gene>
<protein>
    <recommendedName>
        <fullName evidence="1">Phasin domain-containing protein</fullName>
    </recommendedName>
</protein>
<dbReference type="Proteomes" id="UP000410984">
    <property type="component" value="Unassembled WGS sequence"/>
</dbReference>
<dbReference type="AlphaFoldDB" id="A0A509EKM0"/>
<dbReference type="InterPro" id="IPR018968">
    <property type="entry name" value="Phasin"/>
</dbReference>
<dbReference type="RefSeq" id="WP_142585954.1">
    <property type="nucleotide sequence ID" value="NZ_CABFPH010000145.1"/>
</dbReference>
<feature type="domain" description="Phasin" evidence="1">
    <location>
        <begin position="39"/>
        <end position="113"/>
    </location>
</feature>
<evidence type="ECO:0000313" key="3">
    <source>
        <dbReference type="Proteomes" id="UP000410984"/>
    </source>
</evidence>
<sequence length="120" mass="12533">MSGATMFQPFLSLPFGGAFGAPGMGAQALPDLGLKSLGAASRTAWSIGIEWYDYAKQAQDIAVAAAERLAGARSAGGILAVQMSYLREAGELNAARMPIFYDLSLALLNDLARIPAARGR</sequence>
<dbReference type="EMBL" id="CABFPH010000145">
    <property type="protein sequence ID" value="VUD74681.1"/>
    <property type="molecule type" value="Genomic_DNA"/>
</dbReference>
<evidence type="ECO:0000259" key="1">
    <source>
        <dbReference type="Pfam" id="PF09361"/>
    </source>
</evidence>
<reference evidence="2 3" key="1">
    <citation type="submission" date="2019-06" db="EMBL/GenBank/DDBJ databases">
        <authorList>
            <person name="Rodrigo-Torres L."/>
            <person name="Arahal R. D."/>
            <person name="Lucena T."/>
        </authorList>
    </citation>
    <scope>NUCLEOTIDE SEQUENCE [LARGE SCALE GENOMIC DNA]</scope>
    <source>
        <strain evidence="2 3">SB0023/3</strain>
    </source>
</reference>
<dbReference type="OrthoDB" id="7678100at2"/>
<proteinExistence type="predicted"/>
<dbReference type="Pfam" id="PF09361">
    <property type="entry name" value="Phasin_2"/>
    <property type="match status" value="1"/>
</dbReference>
<evidence type="ECO:0000313" key="2">
    <source>
        <dbReference type="EMBL" id="VUD74681.1"/>
    </source>
</evidence>